<sequence length="326" mass="36630">MAINISQQHFLNYSGFAYGDETYYNENYLPFVEFQMTNQQKVCSLLTTTKERFSSASPNIDTKITVAKNDNHMTNDKEAPSQIISSLLNYIANEFDQDLDRGSCESPGLSSSSSNSGPQTPVNQTITERRNRLFKDGGLFVPFSSTPAMTSTTTDIEKTELILKTVIRERTGYFDGWDGEIIEEPPSSIFGDDSDTANTDTVSLPLLGSDNHKGALLNDDIGLFEDSNSSNNINNRITSTATNLSVLNADFEKGFFKTIFRSGKLISQNTYENKNGQRNFNNTTELTPQQQYQLNMRRHLEQALHVARKKSVSATFRREVCRVIEK</sequence>
<feature type="compositionally biased region" description="Low complexity" evidence="1">
    <location>
        <begin position="104"/>
        <end position="117"/>
    </location>
</feature>
<protein>
    <submittedName>
        <fullName evidence="2">14618_t:CDS:1</fullName>
    </submittedName>
</protein>
<evidence type="ECO:0000313" key="2">
    <source>
        <dbReference type="EMBL" id="CAG8579424.1"/>
    </source>
</evidence>
<evidence type="ECO:0000313" key="3">
    <source>
        <dbReference type="Proteomes" id="UP000789508"/>
    </source>
</evidence>
<feature type="region of interest" description="Disordered" evidence="1">
    <location>
        <begin position="101"/>
        <end position="123"/>
    </location>
</feature>
<gene>
    <name evidence="2" type="ORF">ALEPTO_LOCUS7189</name>
</gene>
<comment type="caution">
    <text evidence="2">The sequence shown here is derived from an EMBL/GenBank/DDBJ whole genome shotgun (WGS) entry which is preliminary data.</text>
</comment>
<reference evidence="2" key="1">
    <citation type="submission" date="2021-06" db="EMBL/GenBank/DDBJ databases">
        <authorList>
            <person name="Kallberg Y."/>
            <person name="Tangrot J."/>
            <person name="Rosling A."/>
        </authorList>
    </citation>
    <scope>NUCLEOTIDE SEQUENCE</scope>
    <source>
        <strain evidence="2">FL130A</strain>
    </source>
</reference>
<keyword evidence="3" id="KW-1185">Reference proteome</keyword>
<dbReference type="EMBL" id="CAJVPS010002943">
    <property type="protein sequence ID" value="CAG8579424.1"/>
    <property type="molecule type" value="Genomic_DNA"/>
</dbReference>
<organism evidence="2 3">
    <name type="scientific">Ambispora leptoticha</name>
    <dbReference type="NCBI Taxonomy" id="144679"/>
    <lineage>
        <taxon>Eukaryota</taxon>
        <taxon>Fungi</taxon>
        <taxon>Fungi incertae sedis</taxon>
        <taxon>Mucoromycota</taxon>
        <taxon>Glomeromycotina</taxon>
        <taxon>Glomeromycetes</taxon>
        <taxon>Archaeosporales</taxon>
        <taxon>Ambisporaceae</taxon>
        <taxon>Ambispora</taxon>
    </lineage>
</organism>
<dbReference type="OrthoDB" id="10505344at2759"/>
<accession>A0A9N9G5V0</accession>
<dbReference type="Proteomes" id="UP000789508">
    <property type="component" value="Unassembled WGS sequence"/>
</dbReference>
<name>A0A9N9G5V0_9GLOM</name>
<dbReference type="AlphaFoldDB" id="A0A9N9G5V0"/>
<evidence type="ECO:0000256" key="1">
    <source>
        <dbReference type="SAM" id="MobiDB-lite"/>
    </source>
</evidence>
<proteinExistence type="predicted"/>